<keyword evidence="2" id="KW-1185">Reference proteome</keyword>
<evidence type="ECO:0000313" key="2">
    <source>
        <dbReference type="Proteomes" id="UP000297245"/>
    </source>
</evidence>
<reference evidence="1 2" key="1">
    <citation type="journal article" date="2019" name="Nat. Ecol. Evol.">
        <title>Megaphylogeny resolves global patterns of mushroom evolution.</title>
        <authorList>
            <person name="Varga T."/>
            <person name="Krizsan K."/>
            <person name="Foldi C."/>
            <person name="Dima B."/>
            <person name="Sanchez-Garcia M."/>
            <person name="Sanchez-Ramirez S."/>
            <person name="Szollosi G.J."/>
            <person name="Szarkandi J.G."/>
            <person name="Papp V."/>
            <person name="Albert L."/>
            <person name="Andreopoulos W."/>
            <person name="Angelini C."/>
            <person name="Antonin V."/>
            <person name="Barry K.W."/>
            <person name="Bougher N.L."/>
            <person name="Buchanan P."/>
            <person name="Buyck B."/>
            <person name="Bense V."/>
            <person name="Catcheside P."/>
            <person name="Chovatia M."/>
            <person name="Cooper J."/>
            <person name="Damon W."/>
            <person name="Desjardin D."/>
            <person name="Finy P."/>
            <person name="Geml J."/>
            <person name="Haridas S."/>
            <person name="Hughes K."/>
            <person name="Justo A."/>
            <person name="Karasinski D."/>
            <person name="Kautmanova I."/>
            <person name="Kiss B."/>
            <person name="Kocsube S."/>
            <person name="Kotiranta H."/>
            <person name="LaButti K.M."/>
            <person name="Lechner B.E."/>
            <person name="Liimatainen K."/>
            <person name="Lipzen A."/>
            <person name="Lukacs Z."/>
            <person name="Mihaltcheva S."/>
            <person name="Morgado L.N."/>
            <person name="Niskanen T."/>
            <person name="Noordeloos M.E."/>
            <person name="Ohm R.A."/>
            <person name="Ortiz-Santana B."/>
            <person name="Ovrebo C."/>
            <person name="Racz N."/>
            <person name="Riley R."/>
            <person name="Savchenko A."/>
            <person name="Shiryaev A."/>
            <person name="Soop K."/>
            <person name="Spirin V."/>
            <person name="Szebenyi C."/>
            <person name="Tomsovsky M."/>
            <person name="Tulloss R.E."/>
            <person name="Uehling J."/>
            <person name="Grigoriev I.V."/>
            <person name="Vagvolgyi C."/>
            <person name="Papp T."/>
            <person name="Martin F.M."/>
            <person name="Miettinen O."/>
            <person name="Hibbett D.S."/>
            <person name="Nagy L.G."/>
        </authorList>
    </citation>
    <scope>NUCLEOTIDE SEQUENCE [LARGE SCALE GENOMIC DNA]</scope>
    <source>
        <strain evidence="1 2">CBS 962.96</strain>
    </source>
</reference>
<organism evidence="1 2">
    <name type="scientific">Dendrothele bispora (strain CBS 962.96)</name>
    <dbReference type="NCBI Taxonomy" id="1314807"/>
    <lineage>
        <taxon>Eukaryota</taxon>
        <taxon>Fungi</taxon>
        <taxon>Dikarya</taxon>
        <taxon>Basidiomycota</taxon>
        <taxon>Agaricomycotina</taxon>
        <taxon>Agaricomycetes</taxon>
        <taxon>Agaricomycetidae</taxon>
        <taxon>Agaricales</taxon>
        <taxon>Agaricales incertae sedis</taxon>
        <taxon>Dendrothele</taxon>
    </lineage>
</organism>
<dbReference type="SUPFAM" id="SSF52047">
    <property type="entry name" value="RNI-like"/>
    <property type="match status" value="1"/>
</dbReference>
<accession>A0A4S8LKL0</accession>
<dbReference type="Gene3D" id="3.80.10.10">
    <property type="entry name" value="Ribonuclease Inhibitor"/>
    <property type="match status" value="1"/>
</dbReference>
<proteinExistence type="predicted"/>
<sequence length="298" mass="33134">MSSNPVAVKSTADSIDDLQNELLRLIIVSAAVIDPHTGSDIGWIRITHVCSRWRELALNTRSLWTNIILNLGEDWTKAMIQRAGPTTLLSVTAVDCRFWNDNLYEAFGLIPPEMHRVVRLDLWGDFEEMGSICSALEDAPAPALRYLRLAKSENQSGDSDSVIEGIFKSQTPLLEHLCLDGVPFPSTSFYLFNHLKHLYVYSAGNDSGVFPSPSELLSVLACTPELESLSLLGCILWDNFNNTSALGEEQNALIRLPKLRTLNLEGHKDVLDYMAGHIVYPDVASLSRKKTFSFVPLT</sequence>
<dbReference type="Proteomes" id="UP000297245">
    <property type="component" value="Unassembled WGS sequence"/>
</dbReference>
<gene>
    <name evidence="1" type="ORF">K435DRAFT_969101</name>
</gene>
<protein>
    <submittedName>
        <fullName evidence="1">Uncharacterized protein</fullName>
    </submittedName>
</protein>
<dbReference type="AlphaFoldDB" id="A0A4S8LKL0"/>
<evidence type="ECO:0000313" key="1">
    <source>
        <dbReference type="EMBL" id="THU89443.1"/>
    </source>
</evidence>
<dbReference type="InterPro" id="IPR032675">
    <property type="entry name" value="LRR_dom_sf"/>
</dbReference>
<name>A0A4S8LKL0_DENBC</name>
<dbReference type="EMBL" id="ML179367">
    <property type="protein sequence ID" value="THU89443.1"/>
    <property type="molecule type" value="Genomic_DNA"/>
</dbReference>
<dbReference type="OrthoDB" id="3252356at2759"/>